<dbReference type="Pfam" id="PF12259">
    <property type="entry name" value="Baculo_F"/>
    <property type="match status" value="1"/>
</dbReference>
<evidence type="ECO:0000313" key="3">
    <source>
        <dbReference type="Proteomes" id="UP000838878"/>
    </source>
</evidence>
<dbReference type="Proteomes" id="UP000838878">
    <property type="component" value="Chromosome 9"/>
</dbReference>
<dbReference type="InterPro" id="IPR022048">
    <property type="entry name" value="Envelope_fusion-like"/>
</dbReference>
<accession>A0A8J9VPL3</accession>
<evidence type="ECO:0000313" key="2">
    <source>
        <dbReference type="EMBL" id="CAH0730958.1"/>
    </source>
</evidence>
<sequence>MVWSVISARRVGRLYIVQGTIKQDQYRQILQIRLLLQLKEWFSIDKMVRNSHLCTIQHYCTRLILHEYQFLVTAPNNLATHCTLPLLLRGNVNVTTSLLECSKMFTTKTRVCKDLPVYNYNARPICEIAILQLSSKEPPSNCELSTFSTHVDTFQSIGNNQWIFLLRFKTPSVVECGNKIVHQKIFGSGIISLNSGCKFYTTFVTLNAKDRR</sequence>
<dbReference type="AlphaFoldDB" id="A0A8J9VPL3"/>
<feature type="non-terminal residue" evidence="1">
    <location>
        <position position="212"/>
    </location>
</feature>
<evidence type="ECO:0000313" key="1">
    <source>
        <dbReference type="EMBL" id="CAH0730955.1"/>
    </source>
</evidence>
<proteinExistence type="predicted"/>
<reference evidence="1" key="1">
    <citation type="submission" date="2021-12" db="EMBL/GenBank/DDBJ databases">
        <authorList>
            <person name="Martin H S."/>
        </authorList>
    </citation>
    <scope>NUCLEOTIDE SEQUENCE</scope>
</reference>
<dbReference type="EMBL" id="OV170229">
    <property type="protein sequence ID" value="CAH0730958.1"/>
    <property type="molecule type" value="Genomic_DNA"/>
</dbReference>
<organism evidence="1 3">
    <name type="scientific">Brenthis ino</name>
    <name type="common">lesser marbled fritillary</name>
    <dbReference type="NCBI Taxonomy" id="405034"/>
    <lineage>
        <taxon>Eukaryota</taxon>
        <taxon>Metazoa</taxon>
        <taxon>Ecdysozoa</taxon>
        <taxon>Arthropoda</taxon>
        <taxon>Hexapoda</taxon>
        <taxon>Insecta</taxon>
        <taxon>Pterygota</taxon>
        <taxon>Neoptera</taxon>
        <taxon>Endopterygota</taxon>
        <taxon>Lepidoptera</taxon>
        <taxon>Glossata</taxon>
        <taxon>Ditrysia</taxon>
        <taxon>Papilionoidea</taxon>
        <taxon>Nymphalidae</taxon>
        <taxon>Heliconiinae</taxon>
        <taxon>Argynnini</taxon>
        <taxon>Brenthis</taxon>
    </lineage>
</organism>
<gene>
    <name evidence="1" type="ORF">BINO364_LOCUS15875</name>
    <name evidence="2" type="ORF">BINO364_LOCUS15878</name>
</gene>
<protein>
    <submittedName>
        <fullName evidence="1">Uncharacterized protein</fullName>
    </submittedName>
</protein>
<name>A0A8J9VPL3_9NEOP</name>
<keyword evidence="3" id="KW-1185">Reference proteome</keyword>
<dbReference type="OrthoDB" id="4843387at2759"/>
<dbReference type="EMBL" id="OV170229">
    <property type="protein sequence ID" value="CAH0730955.1"/>
    <property type="molecule type" value="Genomic_DNA"/>
</dbReference>